<dbReference type="InterPro" id="IPR027443">
    <property type="entry name" value="IPNS-like_sf"/>
</dbReference>
<comment type="similarity">
    <text evidence="3">Belongs to the iron/ascorbate-dependent oxidoreductase family.</text>
</comment>
<dbReference type="GO" id="GO:0017000">
    <property type="term" value="P:antibiotic biosynthetic process"/>
    <property type="evidence" value="ECO:0007669"/>
    <property type="project" value="UniProtKB-KW"/>
</dbReference>
<dbReference type="EMBL" id="AP012057">
    <property type="protein sequence ID" value="BAN04064.1"/>
    <property type="molecule type" value="Genomic_DNA"/>
</dbReference>
<dbReference type="InterPro" id="IPR005123">
    <property type="entry name" value="Oxoglu/Fe-dep_dioxygenase_dom"/>
</dbReference>
<dbReference type="PANTHER" id="PTHR47990">
    <property type="entry name" value="2-OXOGLUTARATE (2OG) AND FE(II)-DEPENDENT OXYGENASE SUPERFAMILY PROTEIN-RELATED"/>
    <property type="match status" value="1"/>
</dbReference>
<dbReference type="Pfam" id="PF03171">
    <property type="entry name" value="2OG-FeII_Oxy"/>
    <property type="match status" value="1"/>
</dbReference>
<evidence type="ECO:0000259" key="5">
    <source>
        <dbReference type="PROSITE" id="PS51471"/>
    </source>
</evidence>
<dbReference type="GO" id="GO:0046872">
    <property type="term" value="F:metal ion binding"/>
    <property type="evidence" value="ECO:0007669"/>
    <property type="project" value="UniProtKB-KW"/>
</dbReference>
<dbReference type="OrthoDB" id="21825at2"/>
<feature type="region of interest" description="Disordered" evidence="4">
    <location>
        <begin position="1"/>
        <end position="33"/>
    </location>
</feature>
<evidence type="ECO:0000256" key="3">
    <source>
        <dbReference type="RuleBase" id="RU003682"/>
    </source>
</evidence>
<dbReference type="KEGG" id="aym:YM304_37500"/>
<gene>
    <name evidence="6" type="ORF">YM304_37500</name>
</gene>
<name>A0A6C7E8T0_ILUCY</name>
<sequence>MTAAPDSPTPDSPDDTTADRPRSGSVETELAKERTFGGAGIDVDREIRVIDLADTSRTQSELDDEIWNAAADIGFFQITGHGIDERAIDAAFDMAERFFALPDGVKAKRRMAPGTNSGWEFRSQRRPSTGTLDQKESYQVTVSRMDLLDLWPTGDELADFERTMRSFESTNHALAMRVLSSFARKLGFDDEFFTERHDPTSPEYQSTLRLLHYLPVEVDDLRRDEWRAGAHTDFDCLTLLHQRPGQRGLQVCPGADAAARAGDGELGWTSIEPTPGTITCNIGDMLMRWSDDKLPSTLHRVRMPRPDEHLGPRYSIAYFAQADRDAVIEPPSGRHAPITASDYLQQRIAANFAAG</sequence>
<dbReference type="Proteomes" id="UP000011863">
    <property type="component" value="Chromosome"/>
</dbReference>
<feature type="domain" description="Fe2OG dioxygenase" evidence="5">
    <location>
        <begin position="203"/>
        <end position="322"/>
    </location>
</feature>
<dbReference type="SUPFAM" id="SSF51197">
    <property type="entry name" value="Clavaminate synthase-like"/>
    <property type="match status" value="1"/>
</dbReference>
<dbReference type="GO" id="GO:0016491">
    <property type="term" value="F:oxidoreductase activity"/>
    <property type="evidence" value="ECO:0007669"/>
    <property type="project" value="UniProtKB-KW"/>
</dbReference>
<dbReference type="PROSITE" id="PS51471">
    <property type="entry name" value="FE2OG_OXY"/>
    <property type="match status" value="1"/>
</dbReference>
<keyword evidence="7" id="KW-1185">Reference proteome</keyword>
<evidence type="ECO:0000256" key="2">
    <source>
        <dbReference type="ARBA" id="ARBA00023194"/>
    </source>
</evidence>
<protein>
    <submittedName>
        <fullName evidence="6">Putative oxidoreductase</fullName>
    </submittedName>
</protein>
<organism evidence="6 7">
    <name type="scientific">Ilumatobacter coccineus (strain NBRC 103263 / KCTC 29153 / YM16-304)</name>
    <dbReference type="NCBI Taxonomy" id="1313172"/>
    <lineage>
        <taxon>Bacteria</taxon>
        <taxon>Bacillati</taxon>
        <taxon>Actinomycetota</taxon>
        <taxon>Acidimicrobiia</taxon>
        <taxon>Acidimicrobiales</taxon>
        <taxon>Ilumatobacteraceae</taxon>
        <taxon>Ilumatobacter</taxon>
    </lineage>
</organism>
<evidence type="ECO:0000313" key="7">
    <source>
        <dbReference type="Proteomes" id="UP000011863"/>
    </source>
</evidence>
<dbReference type="InterPro" id="IPR044861">
    <property type="entry name" value="IPNS-like_FE2OG_OXY"/>
</dbReference>
<accession>A0A6C7E8T0</accession>
<evidence type="ECO:0000313" key="6">
    <source>
        <dbReference type="EMBL" id="BAN04064.1"/>
    </source>
</evidence>
<dbReference type="InterPro" id="IPR050231">
    <property type="entry name" value="Iron_ascorbate_oxido_reductase"/>
</dbReference>
<proteinExistence type="inferred from homology"/>
<keyword evidence="3" id="KW-0408">Iron</keyword>
<reference evidence="6 7" key="1">
    <citation type="journal article" date="2013" name="Int. J. Syst. Evol. Microbiol.">
        <title>Ilumatobacter nonamiense sp. nov. and Ilumatobacter coccineum sp. nov., isolated from seashore sand.</title>
        <authorList>
            <person name="Matsumoto A."/>
            <person name="Kasai H."/>
            <person name="Matsuo Y."/>
            <person name="Shizuri Y."/>
            <person name="Ichikawa N."/>
            <person name="Fujita N."/>
            <person name="Omura S."/>
            <person name="Takahashi Y."/>
        </authorList>
    </citation>
    <scope>NUCLEOTIDE SEQUENCE [LARGE SCALE GENOMIC DNA]</scope>
    <source>
        <strain evidence="7">NBRC 103263 / KCTC 29153 / YM16-304</strain>
    </source>
</reference>
<keyword evidence="2" id="KW-0045">Antibiotic biosynthesis</keyword>
<dbReference type="Gene3D" id="2.60.120.330">
    <property type="entry name" value="B-lactam Antibiotic, Isopenicillin N Synthase, Chain"/>
    <property type="match status" value="1"/>
</dbReference>
<evidence type="ECO:0000256" key="4">
    <source>
        <dbReference type="SAM" id="MobiDB-lite"/>
    </source>
</evidence>
<comment type="pathway">
    <text evidence="1">Antibiotic biosynthesis.</text>
</comment>
<keyword evidence="3" id="KW-0479">Metal-binding</keyword>
<evidence type="ECO:0000256" key="1">
    <source>
        <dbReference type="ARBA" id="ARBA00004792"/>
    </source>
</evidence>
<dbReference type="InterPro" id="IPR026992">
    <property type="entry name" value="DIOX_N"/>
</dbReference>
<dbReference type="RefSeq" id="WP_015443311.1">
    <property type="nucleotide sequence ID" value="NC_020520.1"/>
</dbReference>
<keyword evidence="3" id="KW-0560">Oxidoreductase</keyword>
<dbReference type="AlphaFoldDB" id="A0A6C7E8T0"/>
<dbReference type="Pfam" id="PF14226">
    <property type="entry name" value="DIOX_N"/>
    <property type="match status" value="1"/>
</dbReference>